<feature type="region of interest" description="Disordered" evidence="1">
    <location>
        <begin position="1"/>
        <end position="54"/>
    </location>
</feature>
<feature type="region of interest" description="Disordered" evidence="1">
    <location>
        <begin position="1143"/>
        <end position="1176"/>
    </location>
</feature>
<gene>
    <name evidence="2" type="ORF">M427DRAFT_31486</name>
</gene>
<feature type="compositionally biased region" description="Polar residues" evidence="1">
    <location>
        <begin position="452"/>
        <end position="467"/>
    </location>
</feature>
<evidence type="ECO:0000313" key="3">
    <source>
        <dbReference type="Proteomes" id="UP000070544"/>
    </source>
</evidence>
<protein>
    <submittedName>
        <fullName evidence="2">Uncharacterized protein</fullName>
    </submittedName>
</protein>
<feature type="compositionally biased region" description="Low complexity" evidence="1">
    <location>
        <begin position="971"/>
        <end position="988"/>
    </location>
</feature>
<feature type="compositionally biased region" description="Low complexity" evidence="1">
    <location>
        <begin position="850"/>
        <end position="863"/>
    </location>
</feature>
<dbReference type="OrthoDB" id="10678407at2759"/>
<feature type="compositionally biased region" description="Basic and acidic residues" evidence="1">
    <location>
        <begin position="835"/>
        <end position="847"/>
    </location>
</feature>
<proteinExistence type="predicted"/>
<organism evidence="2 3">
    <name type="scientific">Gonapodya prolifera (strain JEL478)</name>
    <name type="common">Monoblepharis prolifera</name>
    <dbReference type="NCBI Taxonomy" id="1344416"/>
    <lineage>
        <taxon>Eukaryota</taxon>
        <taxon>Fungi</taxon>
        <taxon>Fungi incertae sedis</taxon>
        <taxon>Chytridiomycota</taxon>
        <taxon>Chytridiomycota incertae sedis</taxon>
        <taxon>Monoblepharidomycetes</taxon>
        <taxon>Monoblepharidales</taxon>
        <taxon>Gonapodyaceae</taxon>
        <taxon>Gonapodya</taxon>
    </lineage>
</organism>
<dbReference type="Proteomes" id="UP000070544">
    <property type="component" value="Unassembled WGS sequence"/>
</dbReference>
<feature type="compositionally biased region" description="Basic and acidic residues" evidence="1">
    <location>
        <begin position="792"/>
        <end position="803"/>
    </location>
</feature>
<keyword evidence="3" id="KW-1185">Reference proteome</keyword>
<accession>A0A139AIS9</accession>
<feature type="compositionally biased region" description="Low complexity" evidence="1">
    <location>
        <begin position="1"/>
        <end position="13"/>
    </location>
</feature>
<feature type="compositionally biased region" description="Low complexity" evidence="1">
    <location>
        <begin position="871"/>
        <end position="881"/>
    </location>
</feature>
<feature type="region of interest" description="Disordered" evidence="1">
    <location>
        <begin position="351"/>
        <end position="635"/>
    </location>
</feature>
<feature type="region of interest" description="Disordered" evidence="1">
    <location>
        <begin position="1008"/>
        <end position="1128"/>
    </location>
</feature>
<feature type="region of interest" description="Disordered" evidence="1">
    <location>
        <begin position="777"/>
        <end position="810"/>
    </location>
</feature>
<evidence type="ECO:0000313" key="2">
    <source>
        <dbReference type="EMBL" id="KXS16353.1"/>
    </source>
</evidence>
<feature type="region of interest" description="Disordered" evidence="1">
    <location>
        <begin position="970"/>
        <end position="994"/>
    </location>
</feature>
<feature type="compositionally biased region" description="Basic and acidic residues" evidence="1">
    <location>
        <begin position="1014"/>
        <end position="1031"/>
    </location>
</feature>
<evidence type="ECO:0000256" key="1">
    <source>
        <dbReference type="SAM" id="MobiDB-lite"/>
    </source>
</evidence>
<feature type="compositionally biased region" description="Basic and acidic residues" evidence="1">
    <location>
        <begin position="584"/>
        <end position="599"/>
    </location>
</feature>
<feature type="compositionally biased region" description="Polar residues" evidence="1">
    <location>
        <begin position="355"/>
        <end position="367"/>
    </location>
</feature>
<feature type="compositionally biased region" description="Polar residues" evidence="1">
    <location>
        <begin position="1092"/>
        <end position="1103"/>
    </location>
</feature>
<feature type="region of interest" description="Disordered" evidence="1">
    <location>
        <begin position="829"/>
        <end position="920"/>
    </location>
</feature>
<feature type="region of interest" description="Disordered" evidence="1">
    <location>
        <begin position="309"/>
        <end position="338"/>
    </location>
</feature>
<sequence length="1444" mass="153114">MLSPPLSSSKSSSVPALNRPAAGSASGHPTTMMPRSRSTALPSPPPAPSHPLVPQMILPDPRWMFSERIKRFSLTDMLVRSTGYASMRSNYSDVDVTSLEAAIDIWREKGAPGSPAVRKEWNDLYPIQHYEEAETVPITPSLTKSLISKPHTPLAPPPLPEPPTVASFPLFQPPPPPLAWDASVTNPRHRGTVHHTKRLRHVPLRTRRFAGDLQLVACGAVDMDEAEEVYEKEQKMVREWRKKERERMRVQRERMRRVVVEGKAKTTPPPRGGVQVLPLSSTTKALSAASPVPANLVKANAQPAFVVSRKHDGDLPPLPASSPKSGLPPYTSVTPNATPPIAPVVAVATPKADNTKGTHSSGQTAPTSEPLRKETPGNVALGDLTGASHSSPGPKVPKSSAPVERDADRGSKATGSPAISTKVDDAVPTFSASKVEEQRSQTMVLSSEAKRSPTSSNNHAEQAQSTKAFPAPQNGTTATDTPTPPTPQSTKPSPSLPSPDLNARMEPPVPPKDEVFTKSSGKLAASTDALETPSPKKSGSGELSKPKPGKASSPSESKDRKAGKTSLSKSLLNLAGFRSKKNKKDKDGSGDTGEEKEFVGTDWSALEKAAGGRGSGETERDGGLEGSGENDGGKVASIQSIQLVKNHAGGHVVQIGASSEAISKDASRNAVELIAPKTTDPAPPTSVTSVVMHHTEPAAAPEGPRPAEPANDLAAFLPKRAKPAGAGTHSAGDPRRPGEMVAKPVTSALPPARIALVSNGGPPVSLFSAGRRPSKVNDFVPNADTAGTVVEKPAESKHEHQNADPEPEMNGIEDGLAMLETLVSLKPLAGGPEPVKVEPKVERKEPPSPRSSLPSPTLTSAPPALHPDMDSPSSRRPSISRLLADLRAVDEHVTGQIESEVRKKREETDRAVGEMREKEKAWKGSAGLLNMVRTEGDKTSSGLAVKEEVEAEEKKPAVVPAMFTLAVPPISSASTAGSSGSPKSPTATQEAKVKREALVAEAMAFRGIHVASKSGDKLPDVETPPGKDKPVTAEPPKGPQEPVPITISAPQEDASVERIKSPTKVDSTENVPVTTRSRTPSLTNELPRRLSDANTSVLPSISVESIPKSDQKTEFTPPVKEQAASGESSFKVTASKFGSLINVKGKGKPDVNRPTTAQLGGKDDDSDSGSDDGASIKSALSKAGSMKFDPSELGVSLFGDTDVLLKGSHVKIRLDEQSLIVTPQKKGAKAVKHFPLAVRSIVKCEVEKKTYALLAAVVGSSPESMKIKKIRINFGTGRRAMDWIAELLDFLTRSRPNPVRNVVVFIEKQKGGGDGYESGFDKAKHTADKVFEKGIKPVLAAADAKIKIIDSPSKVRNAVSSSPSVLLPTTLLCLASEDTMMEVLRQYREQDASKVSYDRLTDTQAMDAALKALNGAPKTELFILDYDFSAVEVLPKGGKGFFGF</sequence>
<name>A0A139AIS9_GONPJ</name>
<feature type="compositionally biased region" description="Polar residues" evidence="1">
    <location>
        <begin position="1064"/>
        <end position="1084"/>
    </location>
</feature>
<dbReference type="OMA" id="WMFSERI"/>
<feature type="compositionally biased region" description="Pro residues" evidence="1">
    <location>
        <begin position="42"/>
        <end position="51"/>
    </location>
</feature>
<feature type="compositionally biased region" description="Basic and acidic residues" evidence="1">
    <location>
        <begin position="887"/>
        <end position="920"/>
    </location>
</feature>
<dbReference type="EMBL" id="KQ965754">
    <property type="protein sequence ID" value="KXS16353.1"/>
    <property type="molecule type" value="Genomic_DNA"/>
</dbReference>
<reference evidence="2 3" key="1">
    <citation type="journal article" date="2015" name="Genome Biol. Evol.">
        <title>Phylogenomic analyses indicate that early fungi evolved digesting cell walls of algal ancestors of land plants.</title>
        <authorList>
            <person name="Chang Y."/>
            <person name="Wang S."/>
            <person name="Sekimoto S."/>
            <person name="Aerts A.L."/>
            <person name="Choi C."/>
            <person name="Clum A."/>
            <person name="LaButti K.M."/>
            <person name="Lindquist E.A."/>
            <person name="Yee Ngan C."/>
            <person name="Ohm R.A."/>
            <person name="Salamov A.A."/>
            <person name="Grigoriev I.V."/>
            <person name="Spatafora J.W."/>
            <person name="Berbee M.L."/>
        </authorList>
    </citation>
    <scope>NUCLEOTIDE SEQUENCE [LARGE SCALE GENOMIC DNA]</scope>
    <source>
        <strain evidence="2 3">JEL478</strain>
    </source>
</reference>